<dbReference type="Pfam" id="PF08447">
    <property type="entry name" value="PAS_3"/>
    <property type="match status" value="1"/>
</dbReference>
<dbReference type="OrthoDB" id="9815750at2"/>
<dbReference type="PANTHER" id="PTHR44757">
    <property type="entry name" value="DIGUANYLATE CYCLASE DGCP"/>
    <property type="match status" value="1"/>
</dbReference>
<gene>
    <name evidence="3" type="ORF">FPZ49_04290</name>
</gene>
<dbReference type="InterPro" id="IPR013655">
    <property type="entry name" value="PAS_fold_3"/>
</dbReference>
<comment type="caution">
    <text evidence="3">The sequence shown here is derived from an EMBL/GenBank/DDBJ whole genome shotgun (WGS) entry which is preliminary data.</text>
</comment>
<dbReference type="InterPro" id="IPR035965">
    <property type="entry name" value="PAS-like_dom_sf"/>
</dbReference>
<sequence length="425" mass="48039">MPTTLQLSQQKLFSHAFHHAPIGMAILSTEGEWLEVNSALCQMIGYSESDLLHMTFRDITHPDDLATSIELGNQIVDGKLDCSQMEKRYIHKDGFVVWILIYLSILRDERRQPLGLIAQIKDITESKLAEQDLKAKTTQLESFIQHNADAIWMINETDIILEVNPAFETLFGWSAAEIKGKTLPMIPDFLQASMEQVHRRIKAGETVVGLETIRQRKEGQLLDVEATLSPLRDHNGDIIGITGICRDVTARKRAEQELKAKTTQLESFIENNADAIWMINQEDRILAVNPAFEKLFGWSADEIHDQRLPLIPDFLQEAMEQVHRRIKAGETVVGLETIRQRKDGQLLDVEATLSPLRDHSGTIIGITVEPSSGSQAFAVMLQPGSMRRRSLKPEPHNWSLLSRTMGIAFSSSTMTVWFRELTKPL</sequence>
<name>A0A559KG17_9BACL</name>
<dbReference type="PROSITE" id="PS50112">
    <property type="entry name" value="PAS"/>
    <property type="match status" value="3"/>
</dbReference>
<keyword evidence="4" id="KW-1185">Reference proteome</keyword>
<evidence type="ECO:0000313" key="3">
    <source>
        <dbReference type="EMBL" id="TVY11074.1"/>
    </source>
</evidence>
<dbReference type="PANTHER" id="PTHR44757:SF2">
    <property type="entry name" value="BIOFILM ARCHITECTURE MAINTENANCE PROTEIN MBAA"/>
    <property type="match status" value="1"/>
</dbReference>
<reference evidence="3 4" key="1">
    <citation type="submission" date="2019-07" db="EMBL/GenBank/DDBJ databases">
        <authorList>
            <person name="Kim J."/>
        </authorList>
    </citation>
    <scope>NUCLEOTIDE SEQUENCE [LARGE SCALE GENOMIC DNA]</scope>
    <source>
        <strain evidence="3 4">JC52</strain>
    </source>
</reference>
<feature type="domain" description="PAC" evidence="2">
    <location>
        <begin position="83"/>
        <end position="135"/>
    </location>
</feature>
<proteinExistence type="predicted"/>
<dbReference type="SMART" id="SM00091">
    <property type="entry name" value="PAS"/>
    <property type="match status" value="3"/>
</dbReference>
<dbReference type="InterPro" id="IPR052155">
    <property type="entry name" value="Biofilm_reg_signaling"/>
</dbReference>
<dbReference type="NCBIfam" id="TIGR00229">
    <property type="entry name" value="sensory_box"/>
    <property type="match status" value="3"/>
</dbReference>
<feature type="domain" description="PAC" evidence="2">
    <location>
        <begin position="208"/>
        <end position="260"/>
    </location>
</feature>
<dbReference type="RefSeq" id="WP_144843703.1">
    <property type="nucleotide sequence ID" value="NZ_VNJI01000004.1"/>
</dbReference>
<protein>
    <submittedName>
        <fullName evidence="3">PAS domain S-box protein</fullName>
    </submittedName>
</protein>
<dbReference type="InterPro" id="IPR013767">
    <property type="entry name" value="PAS_fold"/>
</dbReference>
<feature type="domain" description="PAS" evidence="1">
    <location>
        <begin position="136"/>
        <end position="191"/>
    </location>
</feature>
<feature type="domain" description="PAS" evidence="1">
    <location>
        <begin position="261"/>
        <end position="317"/>
    </location>
</feature>
<dbReference type="CDD" id="cd00130">
    <property type="entry name" value="PAS"/>
    <property type="match status" value="3"/>
</dbReference>
<dbReference type="PROSITE" id="PS50113">
    <property type="entry name" value="PAC"/>
    <property type="match status" value="2"/>
</dbReference>
<dbReference type="GO" id="GO:0006355">
    <property type="term" value="P:regulation of DNA-templated transcription"/>
    <property type="evidence" value="ECO:0007669"/>
    <property type="project" value="InterPro"/>
</dbReference>
<feature type="domain" description="PAS" evidence="1">
    <location>
        <begin position="9"/>
        <end position="79"/>
    </location>
</feature>
<dbReference type="Proteomes" id="UP000317036">
    <property type="component" value="Unassembled WGS sequence"/>
</dbReference>
<dbReference type="InterPro" id="IPR000700">
    <property type="entry name" value="PAS-assoc_C"/>
</dbReference>
<organism evidence="3 4">
    <name type="scientific">Paenibacillus cremeus</name>
    <dbReference type="NCBI Taxonomy" id="2163881"/>
    <lineage>
        <taxon>Bacteria</taxon>
        <taxon>Bacillati</taxon>
        <taxon>Bacillota</taxon>
        <taxon>Bacilli</taxon>
        <taxon>Bacillales</taxon>
        <taxon>Paenibacillaceae</taxon>
        <taxon>Paenibacillus</taxon>
    </lineage>
</organism>
<evidence type="ECO:0000313" key="4">
    <source>
        <dbReference type="Proteomes" id="UP000317036"/>
    </source>
</evidence>
<dbReference type="InterPro" id="IPR001610">
    <property type="entry name" value="PAC"/>
</dbReference>
<evidence type="ECO:0000259" key="1">
    <source>
        <dbReference type="PROSITE" id="PS50112"/>
    </source>
</evidence>
<accession>A0A559KG17</accession>
<dbReference type="SUPFAM" id="SSF55785">
    <property type="entry name" value="PYP-like sensor domain (PAS domain)"/>
    <property type="match status" value="3"/>
</dbReference>
<dbReference type="InterPro" id="IPR000014">
    <property type="entry name" value="PAS"/>
</dbReference>
<dbReference type="Gene3D" id="3.30.450.20">
    <property type="entry name" value="PAS domain"/>
    <property type="match status" value="3"/>
</dbReference>
<evidence type="ECO:0000259" key="2">
    <source>
        <dbReference type="PROSITE" id="PS50113"/>
    </source>
</evidence>
<dbReference type="AlphaFoldDB" id="A0A559KG17"/>
<dbReference type="EMBL" id="VNJI01000004">
    <property type="protein sequence ID" value="TVY11074.1"/>
    <property type="molecule type" value="Genomic_DNA"/>
</dbReference>
<dbReference type="SMART" id="SM00086">
    <property type="entry name" value="PAC"/>
    <property type="match status" value="3"/>
</dbReference>
<dbReference type="Pfam" id="PF00989">
    <property type="entry name" value="PAS"/>
    <property type="match status" value="2"/>
</dbReference>